<dbReference type="InterPro" id="IPR002559">
    <property type="entry name" value="Transposase_11"/>
</dbReference>
<evidence type="ECO:0000313" key="3">
    <source>
        <dbReference type="EMBL" id="QEN01668.1"/>
    </source>
</evidence>
<gene>
    <name evidence="3" type="ORF">EWH46_13370</name>
</gene>
<dbReference type="PANTHER" id="PTHR30007:SF1">
    <property type="entry name" value="BLR1914 PROTEIN"/>
    <property type="match status" value="1"/>
</dbReference>
<dbReference type="GO" id="GO:0006313">
    <property type="term" value="P:DNA transposition"/>
    <property type="evidence" value="ECO:0007669"/>
    <property type="project" value="InterPro"/>
</dbReference>
<dbReference type="AlphaFoldDB" id="A0A5C1Q2L3"/>
<dbReference type="GO" id="GO:0003677">
    <property type="term" value="F:DNA binding"/>
    <property type="evidence" value="ECO:0007669"/>
    <property type="project" value="InterPro"/>
</dbReference>
<feature type="domain" description="Insertion element IS402-like" evidence="2">
    <location>
        <begin position="7"/>
        <end position="84"/>
    </location>
</feature>
<proteinExistence type="predicted"/>
<evidence type="ECO:0000259" key="2">
    <source>
        <dbReference type="Pfam" id="PF13340"/>
    </source>
</evidence>
<dbReference type="OrthoDB" id="5524851at2"/>
<dbReference type="GO" id="GO:0004803">
    <property type="term" value="F:transposase activity"/>
    <property type="evidence" value="ECO:0007669"/>
    <property type="project" value="InterPro"/>
</dbReference>
<dbReference type="Pfam" id="PF01609">
    <property type="entry name" value="DDE_Tnp_1"/>
    <property type="match status" value="1"/>
</dbReference>
<reference evidence="3 4" key="1">
    <citation type="submission" date="2019-02" db="EMBL/GenBank/DDBJ databases">
        <title>Complete Genome Sequence and Methylome Analysis of Sphaerotilus natans subsp. sulfidivorans D-507.</title>
        <authorList>
            <person name="Fomenkov A."/>
            <person name="Gridneva E."/>
            <person name="Smolyakov D."/>
            <person name="Dubinina G."/>
            <person name="Vincze T."/>
            <person name="Grabovich M."/>
            <person name="Roberts R.J."/>
        </authorList>
    </citation>
    <scope>NUCLEOTIDE SEQUENCE [LARGE SCALE GENOMIC DNA]</scope>
    <source>
        <strain evidence="3 4">D-507</strain>
    </source>
</reference>
<dbReference type="EMBL" id="CP035708">
    <property type="protein sequence ID" value="QEN01668.1"/>
    <property type="molecule type" value="Genomic_DNA"/>
</dbReference>
<dbReference type="PANTHER" id="PTHR30007">
    <property type="entry name" value="PHP DOMAIN PROTEIN"/>
    <property type="match status" value="1"/>
</dbReference>
<dbReference type="Proteomes" id="UP000323522">
    <property type="component" value="Chromosome"/>
</dbReference>
<dbReference type="Pfam" id="PF13340">
    <property type="entry name" value="DUF4096"/>
    <property type="match status" value="1"/>
</dbReference>
<accession>A0A5C1Q2L3</accession>
<dbReference type="NCBIfam" id="NF033580">
    <property type="entry name" value="transpos_IS5_3"/>
    <property type="match status" value="1"/>
</dbReference>
<organism evidence="3 4">
    <name type="scientific">Sphaerotilus sulfidivorans</name>
    <dbReference type="NCBI Taxonomy" id="639200"/>
    <lineage>
        <taxon>Bacteria</taxon>
        <taxon>Pseudomonadati</taxon>
        <taxon>Pseudomonadota</taxon>
        <taxon>Betaproteobacteria</taxon>
        <taxon>Burkholderiales</taxon>
        <taxon>Sphaerotilaceae</taxon>
        <taxon>Sphaerotilus</taxon>
    </lineage>
</organism>
<protein>
    <submittedName>
        <fullName evidence="3">IS5 family transposase</fullName>
    </submittedName>
</protein>
<evidence type="ECO:0000259" key="1">
    <source>
        <dbReference type="Pfam" id="PF01609"/>
    </source>
</evidence>
<name>A0A5C1Q2L3_9BURK</name>
<sequence length="268" mass="30105">MKDKEVSAALWEKLEPLLPEAPPRSAQGGRPRVDDRRALNGILFVLRTGIGWEHLPQELGYGSGMTCWRRLRAWQAAGVWHRLHLALLAELRGAGQLDFSRACVDGASVAKPPGGEFTGPNPTDRGKLGSKRHLVTDGPGVPLMFCVTGANRHDSVVFEELIDALPAVAGLRGRPRRWPDKLHADKGYDFERCRSHLRARGIKVRIARRGVESRERLGRHRWVVERTHAWLAAFGKLRVRFERQVETHVALLSLACCVICLRTLIRFC</sequence>
<evidence type="ECO:0000313" key="4">
    <source>
        <dbReference type="Proteomes" id="UP000323522"/>
    </source>
</evidence>
<dbReference type="KEGG" id="snn:EWH46_13370"/>
<feature type="domain" description="Transposase IS4-like" evidence="1">
    <location>
        <begin position="102"/>
        <end position="258"/>
    </location>
</feature>
<dbReference type="InterPro" id="IPR025161">
    <property type="entry name" value="IS402-like_dom"/>
</dbReference>